<organism evidence="2 3">
    <name type="scientific">Pseudonocardia cypriaca</name>
    <dbReference type="NCBI Taxonomy" id="882449"/>
    <lineage>
        <taxon>Bacteria</taxon>
        <taxon>Bacillati</taxon>
        <taxon>Actinomycetota</taxon>
        <taxon>Actinomycetes</taxon>
        <taxon>Pseudonocardiales</taxon>
        <taxon>Pseudonocardiaceae</taxon>
        <taxon>Pseudonocardia</taxon>
    </lineage>
</organism>
<dbReference type="GO" id="GO:0003677">
    <property type="term" value="F:DNA binding"/>
    <property type="evidence" value="ECO:0007669"/>
    <property type="project" value="InterPro"/>
</dbReference>
<dbReference type="PROSITE" id="PS50943">
    <property type="entry name" value="HTH_CROC1"/>
    <property type="match status" value="1"/>
</dbReference>
<dbReference type="InterPro" id="IPR001387">
    <property type="entry name" value="Cro/C1-type_HTH"/>
</dbReference>
<dbReference type="Gene3D" id="1.10.260.40">
    <property type="entry name" value="lambda repressor-like DNA-binding domains"/>
    <property type="match status" value="1"/>
</dbReference>
<evidence type="ECO:0000313" key="3">
    <source>
        <dbReference type="Proteomes" id="UP000319818"/>
    </source>
</evidence>
<keyword evidence="3" id="KW-1185">Reference proteome</keyword>
<name>A0A543FQN4_9PSEU</name>
<proteinExistence type="predicted"/>
<dbReference type="CDD" id="cd00093">
    <property type="entry name" value="HTH_XRE"/>
    <property type="match status" value="1"/>
</dbReference>
<comment type="caution">
    <text evidence="2">The sequence shown here is derived from an EMBL/GenBank/DDBJ whole genome shotgun (WGS) entry which is preliminary data.</text>
</comment>
<dbReference type="RefSeq" id="WP_142107402.1">
    <property type="nucleotide sequence ID" value="NZ_VFPH01000003.1"/>
</dbReference>
<gene>
    <name evidence="2" type="ORF">FB388_7606</name>
</gene>
<dbReference type="Pfam" id="PF13560">
    <property type="entry name" value="HTH_31"/>
    <property type="match status" value="1"/>
</dbReference>
<protein>
    <submittedName>
        <fullName evidence="2">Helix-turn-helix protein</fullName>
    </submittedName>
</protein>
<reference evidence="2 3" key="1">
    <citation type="submission" date="2019-06" db="EMBL/GenBank/DDBJ databases">
        <title>Sequencing the genomes of 1000 actinobacteria strains.</title>
        <authorList>
            <person name="Klenk H.-P."/>
        </authorList>
    </citation>
    <scope>NUCLEOTIDE SEQUENCE [LARGE SCALE GENOMIC DNA]</scope>
    <source>
        <strain evidence="2 3">DSM 45511</strain>
    </source>
</reference>
<evidence type="ECO:0000259" key="1">
    <source>
        <dbReference type="PROSITE" id="PS50943"/>
    </source>
</evidence>
<accession>A0A543FQN4</accession>
<feature type="domain" description="HTH cro/C1-type" evidence="1">
    <location>
        <begin position="8"/>
        <end position="63"/>
    </location>
</feature>
<evidence type="ECO:0000313" key="2">
    <source>
        <dbReference type="EMBL" id="TQM36152.1"/>
    </source>
</evidence>
<dbReference type="AlphaFoldDB" id="A0A543FQN4"/>
<dbReference type="SMART" id="SM00530">
    <property type="entry name" value="HTH_XRE"/>
    <property type="match status" value="1"/>
</dbReference>
<dbReference type="EMBL" id="VFPH01000003">
    <property type="protein sequence ID" value="TQM36152.1"/>
    <property type="molecule type" value="Genomic_DNA"/>
</dbReference>
<dbReference type="Proteomes" id="UP000319818">
    <property type="component" value="Unassembled WGS sequence"/>
</dbReference>
<dbReference type="SUPFAM" id="SSF47413">
    <property type="entry name" value="lambda repressor-like DNA-binding domains"/>
    <property type="match status" value="1"/>
</dbReference>
<sequence length="91" mass="9695">MTGFGELLRDSRLRVALTQEELAERAGISVRAVGKLESGETCRPRPATVRMLADALGLREPERTLFTSSAFGIRLLRPLGARLVGTGSGAG</sequence>
<dbReference type="InterPro" id="IPR010982">
    <property type="entry name" value="Lambda_DNA-bd_dom_sf"/>
</dbReference>
<dbReference type="OrthoDB" id="3427187at2"/>